<dbReference type="Pfam" id="PF01553">
    <property type="entry name" value="Acyltransferase"/>
    <property type="match status" value="1"/>
</dbReference>
<dbReference type="GO" id="GO:0016746">
    <property type="term" value="F:acyltransferase activity"/>
    <property type="evidence" value="ECO:0007669"/>
    <property type="project" value="UniProtKB-KW"/>
</dbReference>
<sequence>MSPESARSKSPFWYAMAKLVFGVAGWHLGEIHNPDIKKSMMIAAPHTSNWDIILARAAFYLMGVPVRFTVKKEWTENWALGWLVKAIGGLAVDRSRNNSLVDGMVKLFDEHDELVILITPEGTRAYQPRWRKGYYFAALGAHVPIRLGYLDYAKKEAGIGEAVWPTGDYEADEAKIKAFYRTKSGRFPAQGVR</sequence>
<evidence type="ECO:0000313" key="6">
    <source>
        <dbReference type="Proteomes" id="UP000625631"/>
    </source>
</evidence>
<proteinExistence type="predicted"/>
<dbReference type="EMBL" id="JAEDAE010000001">
    <property type="protein sequence ID" value="MBH8557245.1"/>
    <property type="molecule type" value="Genomic_DNA"/>
</dbReference>
<feature type="domain" description="Phospholipid/glycerol acyltransferase" evidence="4">
    <location>
        <begin position="40"/>
        <end position="150"/>
    </location>
</feature>
<gene>
    <name evidence="5" type="ORF">I7X13_04245</name>
</gene>
<comment type="pathway">
    <text evidence="1">Lipid metabolism.</text>
</comment>
<evidence type="ECO:0000256" key="2">
    <source>
        <dbReference type="ARBA" id="ARBA00022679"/>
    </source>
</evidence>
<organism evidence="5 6">
    <name type="scientific">Hymenobacter negativus</name>
    <dbReference type="NCBI Taxonomy" id="2795026"/>
    <lineage>
        <taxon>Bacteria</taxon>
        <taxon>Pseudomonadati</taxon>
        <taxon>Bacteroidota</taxon>
        <taxon>Cytophagia</taxon>
        <taxon>Cytophagales</taxon>
        <taxon>Hymenobacteraceae</taxon>
        <taxon>Hymenobacter</taxon>
    </lineage>
</organism>
<evidence type="ECO:0000256" key="3">
    <source>
        <dbReference type="ARBA" id="ARBA00023315"/>
    </source>
</evidence>
<dbReference type="InterPro" id="IPR002123">
    <property type="entry name" value="Plipid/glycerol_acylTrfase"/>
</dbReference>
<evidence type="ECO:0000259" key="4">
    <source>
        <dbReference type="SMART" id="SM00563"/>
    </source>
</evidence>
<reference evidence="5 6" key="1">
    <citation type="submission" date="2020-12" db="EMBL/GenBank/DDBJ databases">
        <title>Hymenobacter sp.</title>
        <authorList>
            <person name="Kim M.K."/>
        </authorList>
    </citation>
    <scope>NUCLEOTIDE SEQUENCE [LARGE SCALE GENOMIC DNA]</scope>
    <source>
        <strain evidence="5 6">BT442</strain>
    </source>
</reference>
<keyword evidence="6" id="KW-1185">Reference proteome</keyword>
<dbReference type="SUPFAM" id="SSF69593">
    <property type="entry name" value="Glycerol-3-phosphate (1)-acyltransferase"/>
    <property type="match status" value="1"/>
</dbReference>
<keyword evidence="3 5" id="KW-0012">Acyltransferase</keyword>
<evidence type="ECO:0000256" key="1">
    <source>
        <dbReference type="ARBA" id="ARBA00005189"/>
    </source>
</evidence>
<dbReference type="PANTHER" id="PTHR10434:SF9">
    <property type="entry name" value="PHOSPHOLIPID_GLYCEROL ACYLTRANSFERASE DOMAIN-CONTAINING PROTEIN"/>
    <property type="match status" value="1"/>
</dbReference>
<name>A0ABS0Q3V5_9BACT</name>
<keyword evidence="2" id="KW-0808">Transferase</keyword>
<accession>A0ABS0Q3V5</accession>
<protein>
    <submittedName>
        <fullName evidence="5">1-acyl-sn-glycerol-3-phosphate acyltransferase</fullName>
    </submittedName>
</protein>
<comment type="caution">
    <text evidence="5">The sequence shown here is derived from an EMBL/GenBank/DDBJ whole genome shotgun (WGS) entry which is preliminary data.</text>
</comment>
<dbReference type="Proteomes" id="UP000625631">
    <property type="component" value="Unassembled WGS sequence"/>
</dbReference>
<evidence type="ECO:0000313" key="5">
    <source>
        <dbReference type="EMBL" id="MBH8557245.1"/>
    </source>
</evidence>
<dbReference type="SMART" id="SM00563">
    <property type="entry name" value="PlsC"/>
    <property type="match status" value="1"/>
</dbReference>
<dbReference type="PANTHER" id="PTHR10434">
    <property type="entry name" value="1-ACYL-SN-GLYCEROL-3-PHOSPHATE ACYLTRANSFERASE"/>
    <property type="match status" value="1"/>
</dbReference>